<dbReference type="InterPro" id="IPR029063">
    <property type="entry name" value="SAM-dependent_MTases_sf"/>
</dbReference>
<dbReference type="Proteomes" id="UP000694844">
    <property type="component" value="Chromosome 2"/>
</dbReference>
<keyword evidence="2" id="KW-0808">Transferase</keyword>
<feature type="domain" description="FAM86 N-terminal" evidence="3">
    <location>
        <begin position="15"/>
        <end position="101"/>
    </location>
</feature>
<evidence type="ECO:0000313" key="4">
    <source>
        <dbReference type="Proteomes" id="UP000694844"/>
    </source>
</evidence>
<accession>A0A8B8CQM5</accession>
<dbReference type="PANTHER" id="PTHR14614">
    <property type="entry name" value="HEPATOCELLULAR CARCINOMA-ASSOCIATED ANTIGEN"/>
    <property type="match status" value="1"/>
</dbReference>
<comment type="similarity">
    <text evidence="1">Belongs to the class I-like SAM-binding methyltransferase superfamily. EEF2KMT family.</text>
</comment>
<protein>
    <submittedName>
        <fullName evidence="5">Protein-lysine N-methyltransferase EEF2KMT-like isoform X1</fullName>
    </submittedName>
</protein>
<dbReference type="GeneID" id="111121237"/>
<dbReference type="InterPro" id="IPR019410">
    <property type="entry name" value="Methyltransf_16"/>
</dbReference>
<dbReference type="AlphaFoldDB" id="A0A8B8CQM5"/>
<dbReference type="Pfam" id="PF10294">
    <property type="entry name" value="Methyltransf_16"/>
    <property type="match status" value="2"/>
</dbReference>
<dbReference type="OrthoDB" id="194386at2759"/>
<sequence>MATSINNYTDRNNEEILHLISTQFFQMVPVRRIQWGEKSLCLGNIAIEDQQAVLEATVSSALCSSYPPSLSYRRAFVKYLIQKLEDNEVELCDEIYESYTDLLQETEDEDDTLCYKSYFLPNKEIVNLQESVHIISQGTTGLSTWQAALHLAEWCFEHESFLKNKNVLELGSGLGFLGIAVCKQCQLDSFTFSDFHPQVLFLLMKNIEINFLNEHFSLECPQFLENCESKDKKMLKKIKRQLSVKKEPAMEDSCEIMQISYNSMVSSTETVEKELDEHEVGSEQEEELSNSNDHFLASNSHWSSVNDSNVYALNHSDSIRLMKFNWEFCNEKDLCESQPDVLLAADVVYDKAIIPFLVHVLNQFLSGAFGSWPVAYIASTVRNEDTRDHFLVALGNKGLHYEILDPPTAKLFHYDDIIPIEILRIWHPSNKTVKS</sequence>
<dbReference type="KEGG" id="cvn:111121237"/>
<evidence type="ECO:0000313" key="5">
    <source>
        <dbReference type="RefSeq" id="XP_022318117.1"/>
    </source>
</evidence>
<evidence type="ECO:0000256" key="1">
    <source>
        <dbReference type="ARBA" id="ARBA00005511"/>
    </source>
</evidence>
<dbReference type="Pfam" id="PF14904">
    <property type="entry name" value="FAM86"/>
    <property type="match status" value="1"/>
</dbReference>
<dbReference type="PANTHER" id="PTHR14614:SF130">
    <property type="entry name" value="PROTEIN-LYSINE N-METHYLTRANSFERASE EEF2KMT"/>
    <property type="match status" value="1"/>
</dbReference>
<dbReference type="GO" id="GO:0016740">
    <property type="term" value="F:transferase activity"/>
    <property type="evidence" value="ECO:0007669"/>
    <property type="project" value="UniProtKB-KW"/>
</dbReference>
<reference evidence="5" key="1">
    <citation type="submission" date="2025-08" db="UniProtKB">
        <authorList>
            <consortium name="RefSeq"/>
        </authorList>
    </citation>
    <scope>IDENTIFICATION</scope>
    <source>
        <tissue evidence="5">Whole sample</tissue>
    </source>
</reference>
<dbReference type="InterPro" id="IPR029426">
    <property type="entry name" value="FAM86_N"/>
</dbReference>
<evidence type="ECO:0000259" key="3">
    <source>
        <dbReference type="Pfam" id="PF14904"/>
    </source>
</evidence>
<dbReference type="RefSeq" id="XP_022318117.1">
    <property type="nucleotide sequence ID" value="XM_022462409.1"/>
</dbReference>
<dbReference type="Gene3D" id="3.40.50.150">
    <property type="entry name" value="Vaccinia Virus protein VP39"/>
    <property type="match status" value="1"/>
</dbReference>
<gene>
    <name evidence="5" type="primary">LOC111121237</name>
</gene>
<dbReference type="GO" id="GO:0032991">
    <property type="term" value="C:protein-containing complex"/>
    <property type="evidence" value="ECO:0007669"/>
    <property type="project" value="TreeGrafter"/>
</dbReference>
<dbReference type="SUPFAM" id="SSF53335">
    <property type="entry name" value="S-adenosyl-L-methionine-dependent methyltransferases"/>
    <property type="match status" value="1"/>
</dbReference>
<proteinExistence type="inferred from homology"/>
<evidence type="ECO:0000256" key="2">
    <source>
        <dbReference type="ARBA" id="ARBA00022679"/>
    </source>
</evidence>
<name>A0A8B8CQM5_CRAVI</name>
<keyword evidence="4" id="KW-1185">Reference proteome</keyword>
<organism evidence="4 5">
    <name type="scientific">Crassostrea virginica</name>
    <name type="common">Eastern oyster</name>
    <dbReference type="NCBI Taxonomy" id="6565"/>
    <lineage>
        <taxon>Eukaryota</taxon>
        <taxon>Metazoa</taxon>
        <taxon>Spiralia</taxon>
        <taxon>Lophotrochozoa</taxon>
        <taxon>Mollusca</taxon>
        <taxon>Bivalvia</taxon>
        <taxon>Autobranchia</taxon>
        <taxon>Pteriomorphia</taxon>
        <taxon>Ostreida</taxon>
        <taxon>Ostreoidea</taxon>
        <taxon>Ostreidae</taxon>
        <taxon>Crassostrea</taxon>
    </lineage>
</organism>